<name>A0ABV6CNU9_9RHOB</name>
<keyword evidence="11" id="KW-1185">Reference proteome</keyword>
<dbReference type="InterPro" id="IPR008331">
    <property type="entry name" value="Ferritin_DPS_dom"/>
</dbReference>
<comment type="caution">
    <text evidence="10">The sequence shown here is derived from an EMBL/GenBank/DDBJ whole genome shotgun (WGS) entry which is preliminary data.</text>
</comment>
<evidence type="ECO:0000256" key="2">
    <source>
        <dbReference type="ARBA" id="ARBA00008093"/>
    </source>
</evidence>
<dbReference type="InterPro" id="IPR012347">
    <property type="entry name" value="Ferritin-like"/>
</dbReference>
<dbReference type="PANTHER" id="PTHR30295">
    <property type="entry name" value="BACTERIOFERRITIN"/>
    <property type="match status" value="1"/>
</dbReference>
<keyword evidence="3 7" id="KW-0409">Iron storage</keyword>
<dbReference type="PRINTS" id="PR00601">
    <property type="entry name" value="BACFERRITIN"/>
</dbReference>
<dbReference type="PIRSF" id="PIRSF002560">
    <property type="entry name" value="Bacterioferritin"/>
    <property type="match status" value="1"/>
</dbReference>
<dbReference type="PROSITE" id="PS50905">
    <property type="entry name" value="FERRITIN_LIKE"/>
    <property type="match status" value="1"/>
</dbReference>
<dbReference type="InterPro" id="IPR002024">
    <property type="entry name" value="Bacterioferritin"/>
</dbReference>
<dbReference type="GO" id="GO:0004322">
    <property type="term" value="F:ferroxidase activity"/>
    <property type="evidence" value="ECO:0007669"/>
    <property type="project" value="UniProtKB-EC"/>
</dbReference>
<dbReference type="InterPro" id="IPR009078">
    <property type="entry name" value="Ferritin-like_SF"/>
</dbReference>
<dbReference type="Gene3D" id="1.20.1260.10">
    <property type="match status" value="1"/>
</dbReference>
<dbReference type="InterPro" id="IPR009040">
    <property type="entry name" value="Ferritin-like_diiron"/>
</dbReference>
<evidence type="ECO:0000259" key="9">
    <source>
        <dbReference type="PROSITE" id="PS50905"/>
    </source>
</evidence>
<dbReference type="EC" id="1.16.3.1" evidence="7"/>
<keyword evidence="10" id="KW-0560">Oxidoreductase</keyword>
<dbReference type="SUPFAM" id="SSF47240">
    <property type="entry name" value="Ferritin-like"/>
    <property type="match status" value="1"/>
</dbReference>
<comment type="catalytic activity">
    <reaction evidence="7">
        <text>4 Fe(2+) + O2 + 4 H(+) = 4 Fe(3+) + 2 H2O</text>
        <dbReference type="Rhea" id="RHEA:11148"/>
        <dbReference type="ChEBI" id="CHEBI:15377"/>
        <dbReference type="ChEBI" id="CHEBI:15378"/>
        <dbReference type="ChEBI" id="CHEBI:15379"/>
        <dbReference type="ChEBI" id="CHEBI:29033"/>
        <dbReference type="ChEBI" id="CHEBI:29034"/>
        <dbReference type="EC" id="1.16.3.1"/>
    </reaction>
</comment>
<evidence type="ECO:0000256" key="3">
    <source>
        <dbReference type="ARBA" id="ARBA00022434"/>
    </source>
</evidence>
<evidence type="ECO:0000313" key="11">
    <source>
        <dbReference type="Proteomes" id="UP001589795"/>
    </source>
</evidence>
<evidence type="ECO:0000256" key="8">
    <source>
        <dbReference type="RuleBase" id="RU000623"/>
    </source>
</evidence>
<dbReference type="CDD" id="cd00907">
    <property type="entry name" value="Bacterioferritin"/>
    <property type="match status" value="1"/>
</dbReference>
<organism evidence="10 11">
    <name type="scientific">Paracoccus rhizosphaerae</name>
    <dbReference type="NCBI Taxonomy" id="1133347"/>
    <lineage>
        <taxon>Bacteria</taxon>
        <taxon>Pseudomonadati</taxon>
        <taxon>Pseudomonadota</taxon>
        <taxon>Alphaproteobacteria</taxon>
        <taxon>Rhodobacterales</taxon>
        <taxon>Paracoccaceae</taxon>
        <taxon>Paracoccus</taxon>
    </lineage>
</organism>
<reference evidence="10 11" key="1">
    <citation type="submission" date="2024-09" db="EMBL/GenBank/DDBJ databases">
        <authorList>
            <person name="Sun Q."/>
            <person name="Mori K."/>
        </authorList>
    </citation>
    <scope>NUCLEOTIDE SEQUENCE [LARGE SCALE GENOMIC DNA]</scope>
    <source>
        <strain evidence="10 11">CCM 7904</strain>
    </source>
</reference>
<keyword evidence="6 7" id="KW-0408">Iron</keyword>
<gene>
    <name evidence="10" type="primary">bfr</name>
    <name evidence="10" type="ORF">ACFFIZ_19365</name>
</gene>
<dbReference type="RefSeq" id="WP_265506429.1">
    <property type="nucleotide sequence ID" value="NZ_JAOTBE010000012.1"/>
</dbReference>
<dbReference type="NCBIfam" id="TIGR00754">
    <property type="entry name" value="bfr"/>
    <property type="match status" value="1"/>
</dbReference>
<dbReference type="PANTHER" id="PTHR30295:SF0">
    <property type="entry name" value="BACTERIOFERRITIN"/>
    <property type="match status" value="1"/>
</dbReference>
<protein>
    <recommendedName>
        <fullName evidence="7 8">Bacterioferritin</fullName>
        <ecNumber evidence="7">1.16.3.1</ecNumber>
    </recommendedName>
</protein>
<keyword evidence="4 8" id="KW-0349">Heme</keyword>
<dbReference type="EMBL" id="JBHLWQ010000186">
    <property type="protein sequence ID" value="MFC0202405.1"/>
    <property type="molecule type" value="Genomic_DNA"/>
</dbReference>
<comment type="cofactor">
    <cofactor evidence="1">
        <name>heme b</name>
        <dbReference type="ChEBI" id="CHEBI:60344"/>
    </cofactor>
</comment>
<proteinExistence type="inferred from homology"/>
<dbReference type="Pfam" id="PF00210">
    <property type="entry name" value="Ferritin"/>
    <property type="match status" value="1"/>
</dbReference>
<evidence type="ECO:0000256" key="5">
    <source>
        <dbReference type="ARBA" id="ARBA00022723"/>
    </source>
</evidence>
<evidence type="ECO:0000256" key="1">
    <source>
        <dbReference type="ARBA" id="ARBA00001970"/>
    </source>
</evidence>
<feature type="domain" description="Ferritin-like diiron" evidence="9">
    <location>
        <begin position="1"/>
        <end position="145"/>
    </location>
</feature>
<evidence type="ECO:0000256" key="7">
    <source>
        <dbReference type="PIRNR" id="PIRNR002560"/>
    </source>
</evidence>
<sequence length="166" mass="19222">MKGDAKVIEYLNAALRSELTAVSQYWLHYRLQEDWGFGKIAKKSREESIEEMHHADRLIERIIFLEGHPNLQKLDPLRIGQNLHETLESDLAAEHDARNLYIEARDYCESVRDYASKILFEELIQDEEGHIDFLETQLDLYQSIGAQNYGQLNASPADQAEKDDAM</sequence>
<evidence type="ECO:0000256" key="6">
    <source>
        <dbReference type="ARBA" id="ARBA00023004"/>
    </source>
</evidence>
<dbReference type="PROSITE" id="PS00549">
    <property type="entry name" value="BACTERIOFERRITIN"/>
    <property type="match status" value="1"/>
</dbReference>
<keyword evidence="5 7" id="KW-0479">Metal-binding</keyword>
<evidence type="ECO:0000313" key="10">
    <source>
        <dbReference type="EMBL" id="MFC0202405.1"/>
    </source>
</evidence>
<comment type="similarity">
    <text evidence="2 7 8">Belongs to the bacterioferritin family.</text>
</comment>
<accession>A0ABV6CNU9</accession>
<comment type="function">
    <text evidence="7">Iron-storage protein, whose ferroxidase center binds Fe(2+), oxidizes it using dioxygen to Fe(3+), and participates in the subsequent Fe(3+) oxide mineral core formation within the central cavity of the BFR protein shell.</text>
</comment>
<evidence type="ECO:0000256" key="4">
    <source>
        <dbReference type="ARBA" id="ARBA00022617"/>
    </source>
</evidence>
<dbReference type="Proteomes" id="UP001589795">
    <property type="component" value="Unassembled WGS sequence"/>
</dbReference>